<keyword evidence="9 11" id="KW-0472">Membrane</keyword>
<evidence type="ECO:0000256" key="10">
    <source>
        <dbReference type="SAM" id="MobiDB-lite"/>
    </source>
</evidence>
<evidence type="ECO:0000256" key="1">
    <source>
        <dbReference type="ARBA" id="ARBA00004141"/>
    </source>
</evidence>
<dbReference type="GO" id="GO:0000103">
    <property type="term" value="P:sulfate assimilation"/>
    <property type="evidence" value="ECO:0007669"/>
    <property type="project" value="TreeGrafter"/>
</dbReference>
<evidence type="ECO:0008006" key="14">
    <source>
        <dbReference type="Google" id="ProtNLM"/>
    </source>
</evidence>
<feature type="region of interest" description="Disordered" evidence="10">
    <location>
        <begin position="1"/>
        <end position="24"/>
    </location>
</feature>
<evidence type="ECO:0000313" key="13">
    <source>
        <dbReference type="Proteomes" id="UP000321046"/>
    </source>
</evidence>
<keyword evidence="5" id="KW-0028">Amino-acid biosynthesis</keyword>
<keyword evidence="4" id="KW-0997">Cell inner membrane</keyword>
<feature type="transmembrane region" description="Helical" evidence="11">
    <location>
        <begin position="251"/>
        <end position="272"/>
    </location>
</feature>
<dbReference type="InterPro" id="IPR050480">
    <property type="entry name" value="CysZ-like"/>
</dbReference>
<dbReference type="Pfam" id="PF07264">
    <property type="entry name" value="EI24"/>
    <property type="match status" value="1"/>
</dbReference>
<dbReference type="GO" id="GO:0005886">
    <property type="term" value="C:plasma membrane"/>
    <property type="evidence" value="ECO:0007669"/>
    <property type="project" value="TreeGrafter"/>
</dbReference>
<accession>A0A5C6XEI3</accession>
<organism evidence="12 13">
    <name type="scientific">Lujinxingia vulgaris</name>
    <dbReference type="NCBI Taxonomy" id="2600176"/>
    <lineage>
        <taxon>Bacteria</taxon>
        <taxon>Deltaproteobacteria</taxon>
        <taxon>Bradymonadales</taxon>
        <taxon>Lujinxingiaceae</taxon>
        <taxon>Lujinxingia</taxon>
    </lineage>
</organism>
<feature type="transmembrane region" description="Helical" evidence="11">
    <location>
        <begin position="208"/>
        <end position="231"/>
    </location>
</feature>
<dbReference type="EMBL" id="VOSL01000025">
    <property type="protein sequence ID" value="TXD39817.1"/>
    <property type="molecule type" value="Genomic_DNA"/>
</dbReference>
<dbReference type="InterPro" id="IPR059112">
    <property type="entry name" value="CysZ/EI24"/>
</dbReference>
<comment type="caution">
    <text evidence="12">The sequence shown here is derived from an EMBL/GenBank/DDBJ whole genome shotgun (WGS) entry which is preliminary data.</text>
</comment>
<feature type="transmembrane region" description="Helical" evidence="11">
    <location>
        <begin position="114"/>
        <end position="143"/>
    </location>
</feature>
<evidence type="ECO:0000256" key="9">
    <source>
        <dbReference type="ARBA" id="ARBA00023136"/>
    </source>
</evidence>
<comment type="subcellular location">
    <subcellularLocation>
        <location evidence="1">Membrane</location>
        <topology evidence="1">Multi-pass membrane protein</topology>
    </subcellularLocation>
</comment>
<evidence type="ECO:0000256" key="4">
    <source>
        <dbReference type="ARBA" id="ARBA00022519"/>
    </source>
</evidence>
<feature type="transmembrane region" description="Helical" evidence="11">
    <location>
        <begin position="71"/>
        <end position="94"/>
    </location>
</feature>
<dbReference type="PANTHER" id="PTHR37468">
    <property type="entry name" value="SULFATE TRANSPORTER CYSZ"/>
    <property type="match status" value="1"/>
</dbReference>
<dbReference type="OrthoDB" id="5401552at2"/>
<dbReference type="Proteomes" id="UP000321046">
    <property type="component" value="Unassembled WGS sequence"/>
</dbReference>
<keyword evidence="8" id="KW-0764">Sulfate transport</keyword>
<evidence type="ECO:0000256" key="3">
    <source>
        <dbReference type="ARBA" id="ARBA00022475"/>
    </source>
</evidence>
<dbReference type="GO" id="GO:0009675">
    <property type="term" value="F:high-affinity sulfate:proton symporter activity"/>
    <property type="evidence" value="ECO:0007669"/>
    <property type="project" value="TreeGrafter"/>
</dbReference>
<evidence type="ECO:0000313" key="12">
    <source>
        <dbReference type="EMBL" id="TXD39817.1"/>
    </source>
</evidence>
<name>A0A5C6XEI3_9DELT</name>
<keyword evidence="2" id="KW-0813">Transport</keyword>
<dbReference type="AlphaFoldDB" id="A0A5C6XEI3"/>
<dbReference type="GO" id="GO:0019344">
    <property type="term" value="P:cysteine biosynthetic process"/>
    <property type="evidence" value="ECO:0007669"/>
    <property type="project" value="TreeGrafter"/>
</dbReference>
<reference evidence="12 13" key="1">
    <citation type="submission" date="2019-08" db="EMBL/GenBank/DDBJ databases">
        <title>Bradymonadales sp. TMQ2.</title>
        <authorList>
            <person name="Liang Q."/>
        </authorList>
    </citation>
    <scope>NUCLEOTIDE SEQUENCE [LARGE SCALE GENOMIC DNA]</scope>
    <source>
        <strain evidence="12 13">TMQ2</strain>
    </source>
</reference>
<feature type="transmembrane region" description="Helical" evidence="11">
    <location>
        <begin position="179"/>
        <end position="202"/>
    </location>
</feature>
<sequence>MRTHRPSPYIPIRSHTTTSPAMQPATDALADPTVLDDLRALRGQSGMRRFFGGIKIPLKAVRFIAAHPKMWPWMIIPALINIVLFVITAAALLMNAPELLGWLWAQPEATWLKVVWYAVLGVVLLASVVLSYFAVLMAAGVVASPFNDQLSVITERELCGTVANARDGESLVRGILRSIAISLITLIAYLACIIPLLFLHLIPGLGSLLNTVLGTAVSAVFLSFEYSDAALDRQGFSLREKIGRVRAQIDLAGGFGVGSALLMLIPVVNLLVMPVAVVGGTMLGIELRDDRDATPPA</sequence>
<evidence type="ECO:0000256" key="7">
    <source>
        <dbReference type="ARBA" id="ARBA00022989"/>
    </source>
</evidence>
<keyword evidence="6 11" id="KW-0812">Transmembrane</keyword>
<gene>
    <name evidence="12" type="ORF">FRC96_05980</name>
</gene>
<evidence type="ECO:0000256" key="8">
    <source>
        <dbReference type="ARBA" id="ARBA00023032"/>
    </source>
</evidence>
<evidence type="ECO:0000256" key="5">
    <source>
        <dbReference type="ARBA" id="ARBA00022605"/>
    </source>
</evidence>
<evidence type="ECO:0000256" key="6">
    <source>
        <dbReference type="ARBA" id="ARBA00022692"/>
    </source>
</evidence>
<evidence type="ECO:0000256" key="2">
    <source>
        <dbReference type="ARBA" id="ARBA00022448"/>
    </source>
</evidence>
<proteinExistence type="predicted"/>
<dbReference type="PANTHER" id="PTHR37468:SF1">
    <property type="entry name" value="SULFATE TRANSPORTER CYSZ"/>
    <property type="match status" value="1"/>
</dbReference>
<evidence type="ECO:0000256" key="11">
    <source>
        <dbReference type="SAM" id="Phobius"/>
    </source>
</evidence>
<protein>
    <recommendedName>
        <fullName evidence="14">Sulfate transporter CysZ</fullName>
    </recommendedName>
</protein>
<keyword evidence="3" id="KW-1003">Cell membrane</keyword>
<keyword evidence="7 11" id="KW-1133">Transmembrane helix</keyword>